<sequence>MEIQPDAETANVIDKGGGQRSFVRKLNVEVLSWNICGIYTKLNNADFIHYLLAFEIICLQETWCLECNDIQHILPGYFCYFCPAKKSLKAGRNMGGVAIFIKDYLSQYISRVCEDFIYGILIVIDKGIFCPDKQILLVSLYNPPQGSPFYTDKTVSGLSEFETLLCNSEYNLQAYELLLCGNLNARTVFAQLESIFENDVNTMRISKDNTVNAVGKFLLQFCITYSLCIVNGRVGSDKGVGDFTYYGGIGSSVVDYFICSHSMYEICNNFKVDANPESDHMPLVLCL</sequence>
<dbReference type="SUPFAM" id="SSF56219">
    <property type="entry name" value="DNase I-like"/>
    <property type="match status" value="1"/>
</dbReference>
<dbReference type="InterPro" id="IPR036691">
    <property type="entry name" value="Endo/exonu/phosph_ase_sf"/>
</dbReference>
<evidence type="ECO:0000313" key="3">
    <source>
        <dbReference type="Proteomes" id="UP001164746"/>
    </source>
</evidence>
<name>A0ABY7G885_MYAAR</name>
<organism evidence="2 3">
    <name type="scientific">Mya arenaria</name>
    <name type="common">Soft-shell clam</name>
    <dbReference type="NCBI Taxonomy" id="6604"/>
    <lineage>
        <taxon>Eukaryota</taxon>
        <taxon>Metazoa</taxon>
        <taxon>Spiralia</taxon>
        <taxon>Lophotrochozoa</taxon>
        <taxon>Mollusca</taxon>
        <taxon>Bivalvia</taxon>
        <taxon>Autobranchia</taxon>
        <taxon>Heteroconchia</taxon>
        <taxon>Euheterodonta</taxon>
        <taxon>Imparidentia</taxon>
        <taxon>Neoheterodontei</taxon>
        <taxon>Myida</taxon>
        <taxon>Myoidea</taxon>
        <taxon>Myidae</taxon>
        <taxon>Mya</taxon>
    </lineage>
</organism>
<dbReference type="InterPro" id="IPR005135">
    <property type="entry name" value="Endo/exonuclease/phosphatase"/>
</dbReference>
<protein>
    <recommendedName>
        <fullName evidence="1">Endonuclease/exonuclease/phosphatase domain-containing protein</fullName>
    </recommendedName>
</protein>
<feature type="non-terminal residue" evidence="2">
    <location>
        <position position="1"/>
    </location>
</feature>
<evidence type="ECO:0000313" key="2">
    <source>
        <dbReference type="EMBL" id="WAR29251.1"/>
    </source>
</evidence>
<dbReference type="Proteomes" id="UP001164746">
    <property type="component" value="Chromosome 16"/>
</dbReference>
<feature type="domain" description="Endonuclease/exonuclease/phosphatase" evidence="1">
    <location>
        <begin position="31"/>
        <end position="125"/>
    </location>
</feature>
<accession>A0ABY7G885</accession>
<evidence type="ECO:0000259" key="1">
    <source>
        <dbReference type="Pfam" id="PF03372"/>
    </source>
</evidence>
<reference evidence="2" key="1">
    <citation type="submission" date="2022-11" db="EMBL/GenBank/DDBJ databases">
        <title>Centuries of genome instability and evolution in soft-shell clam transmissible cancer (bioRxiv).</title>
        <authorList>
            <person name="Hart S.F.M."/>
            <person name="Yonemitsu M.A."/>
            <person name="Giersch R.M."/>
            <person name="Beal B.F."/>
            <person name="Arriagada G."/>
            <person name="Davis B.W."/>
            <person name="Ostrander E.A."/>
            <person name="Goff S.P."/>
            <person name="Metzger M.J."/>
        </authorList>
    </citation>
    <scope>NUCLEOTIDE SEQUENCE</scope>
    <source>
        <strain evidence="2">MELC-2E11</strain>
        <tissue evidence="2">Siphon/mantle</tissue>
    </source>
</reference>
<keyword evidence="3" id="KW-1185">Reference proteome</keyword>
<dbReference type="Gene3D" id="3.60.10.10">
    <property type="entry name" value="Endonuclease/exonuclease/phosphatase"/>
    <property type="match status" value="1"/>
</dbReference>
<gene>
    <name evidence="2" type="ORF">MAR_002819</name>
</gene>
<dbReference type="EMBL" id="CP111027">
    <property type="protein sequence ID" value="WAR29251.1"/>
    <property type="molecule type" value="Genomic_DNA"/>
</dbReference>
<dbReference type="Pfam" id="PF03372">
    <property type="entry name" value="Exo_endo_phos"/>
    <property type="match status" value="1"/>
</dbReference>
<proteinExistence type="predicted"/>